<reference evidence="2" key="1">
    <citation type="journal article" date="2016" name="Genome Announc.">
        <title>Draft Genome Sequence of the Syntrophic Lactate-Degrading Bacterium Tepidanaerobacter syntrophicus JLT.</title>
        <authorList>
            <person name="Matsuura N."/>
            <person name="Ohashi A."/>
            <person name="Tourlousse D.M."/>
            <person name="Sekiguchi Y."/>
        </authorList>
    </citation>
    <scope>NUCLEOTIDE SEQUENCE [LARGE SCALE GENOMIC DNA]</scope>
    <source>
        <strain evidence="2">JL</strain>
    </source>
</reference>
<dbReference type="Proteomes" id="UP000062160">
    <property type="component" value="Unassembled WGS sequence"/>
</dbReference>
<evidence type="ECO:0000256" key="1">
    <source>
        <dbReference type="SAM" id="Phobius"/>
    </source>
</evidence>
<feature type="transmembrane region" description="Helical" evidence="1">
    <location>
        <begin position="6"/>
        <end position="26"/>
    </location>
</feature>
<dbReference type="EMBL" id="DF977001">
    <property type="protein sequence ID" value="GAQ25032.1"/>
    <property type="molecule type" value="Genomic_DNA"/>
</dbReference>
<organism evidence="2">
    <name type="scientific">Tepidanaerobacter syntrophicus</name>
    <dbReference type="NCBI Taxonomy" id="224999"/>
    <lineage>
        <taxon>Bacteria</taxon>
        <taxon>Bacillati</taxon>
        <taxon>Bacillota</taxon>
        <taxon>Clostridia</taxon>
        <taxon>Thermosediminibacterales</taxon>
        <taxon>Tepidanaerobacteraceae</taxon>
        <taxon>Tepidanaerobacter</taxon>
    </lineage>
</organism>
<dbReference type="RefSeq" id="WP_059032431.1">
    <property type="nucleotide sequence ID" value="NZ_BSDN01000016.1"/>
</dbReference>
<keyword evidence="3" id="KW-1185">Reference proteome</keyword>
<feature type="transmembrane region" description="Helical" evidence="1">
    <location>
        <begin position="128"/>
        <end position="153"/>
    </location>
</feature>
<protein>
    <submittedName>
        <fullName evidence="2">Niacin transporter</fullName>
    </submittedName>
</protein>
<accession>A0A0U9I467</accession>
<dbReference type="AlphaFoldDB" id="A0A0U9I467"/>
<keyword evidence="1" id="KW-0472">Membrane</keyword>
<feature type="transmembrane region" description="Helical" evidence="1">
    <location>
        <begin position="74"/>
        <end position="92"/>
    </location>
</feature>
<sequence>MKTRDLVISALLTALAILIPVAFGGYLRVYIPPFSATLASHVPSMLAMLISPWAAVMVGLGSAFGFLLMLGPVIAARALIHVAFGVAGAYLIKKGFSFSKALIAVTPIHALGESLIVLPFGFDLYTAFVVVGIGTVLHHLADSAIAVVLYKAVSNSMSLSRRSS</sequence>
<keyword evidence="1" id="KW-1133">Transmembrane helix</keyword>
<gene>
    <name evidence="2" type="ORF">TSYNT_750</name>
</gene>
<proteinExistence type="predicted"/>
<evidence type="ECO:0000313" key="2">
    <source>
        <dbReference type="EMBL" id="GAQ25032.1"/>
    </source>
</evidence>
<evidence type="ECO:0000313" key="3">
    <source>
        <dbReference type="Proteomes" id="UP000062160"/>
    </source>
</evidence>
<keyword evidence="1" id="KW-0812">Transmembrane</keyword>
<dbReference type="Gene3D" id="1.10.1760.20">
    <property type="match status" value="1"/>
</dbReference>
<dbReference type="OrthoDB" id="1631895at2"/>
<name>A0A0U9I467_9FIRM</name>
<feature type="transmembrane region" description="Helical" evidence="1">
    <location>
        <begin position="46"/>
        <end position="68"/>
    </location>
</feature>
<dbReference type="STRING" id="224999.GCA_001485475_01047"/>